<organism evidence="8 9">
    <name type="scientific">Lepraria neglecta</name>
    <dbReference type="NCBI Taxonomy" id="209136"/>
    <lineage>
        <taxon>Eukaryota</taxon>
        <taxon>Fungi</taxon>
        <taxon>Dikarya</taxon>
        <taxon>Ascomycota</taxon>
        <taxon>Pezizomycotina</taxon>
        <taxon>Lecanoromycetes</taxon>
        <taxon>OSLEUM clade</taxon>
        <taxon>Lecanoromycetidae</taxon>
        <taxon>Lecanorales</taxon>
        <taxon>Lecanorineae</taxon>
        <taxon>Stereocaulaceae</taxon>
        <taxon>Lepraria</taxon>
    </lineage>
</organism>
<comment type="subcellular location">
    <subcellularLocation>
        <location evidence="1">Membrane</location>
        <topology evidence="1">Multi-pass membrane protein</topology>
    </subcellularLocation>
</comment>
<keyword evidence="9" id="KW-1185">Reference proteome</keyword>
<comment type="caution">
    <text evidence="8">The sequence shown here is derived from an EMBL/GenBank/DDBJ whole genome shotgun (WGS) entry which is preliminary data.</text>
</comment>
<keyword evidence="2 6" id="KW-0812">Transmembrane</keyword>
<keyword evidence="3 6" id="KW-1133">Transmembrane helix</keyword>
<evidence type="ECO:0000256" key="1">
    <source>
        <dbReference type="ARBA" id="ARBA00004141"/>
    </source>
</evidence>
<dbReference type="PANTHER" id="PTHR33048:SF47">
    <property type="entry name" value="INTEGRAL MEMBRANE PROTEIN-RELATED"/>
    <property type="match status" value="1"/>
</dbReference>
<sequence length="142" mass="16306">MQYCSKTPQAFGKSVVTEVLYNPPIVTIKVSILLLYRRIFTEKNFNRRYNKAFWATGALILSYSIMQGPICIFQCNPVRALWELDLPGKKCINYDDVLIVVSSLNIGTDFLLLCLPIPQLWKLNRSTREKFQLIAVFLLGTL</sequence>
<reference evidence="8" key="1">
    <citation type="submission" date="2022-11" db="EMBL/GenBank/DDBJ databases">
        <title>Chromosomal genome sequence assembly and mating type (MAT) locus characterization of the leprose asexual lichenized fungus Lepraria neglecta (Nyl.) Erichsen.</title>
        <authorList>
            <person name="Allen J.L."/>
            <person name="Pfeffer B."/>
        </authorList>
    </citation>
    <scope>NUCLEOTIDE SEQUENCE</scope>
    <source>
        <strain evidence="8">Allen 5258</strain>
    </source>
</reference>
<evidence type="ECO:0000259" key="7">
    <source>
        <dbReference type="Pfam" id="PF20684"/>
    </source>
</evidence>
<feature type="domain" description="Rhodopsin" evidence="7">
    <location>
        <begin position="15"/>
        <end position="141"/>
    </location>
</feature>
<evidence type="ECO:0000256" key="5">
    <source>
        <dbReference type="ARBA" id="ARBA00038359"/>
    </source>
</evidence>
<evidence type="ECO:0000256" key="3">
    <source>
        <dbReference type="ARBA" id="ARBA00022989"/>
    </source>
</evidence>
<comment type="similarity">
    <text evidence="5">Belongs to the SAT4 family.</text>
</comment>
<dbReference type="Proteomes" id="UP001276659">
    <property type="component" value="Unassembled WGS sequence"/>
</dbReference>
<evidence type="ECO:0000256" key="6">
    <source>
        <dbReference type="SAM" id="Phobius"/>
    </source>
</evidence>
<evidence type="ECO:0000313" key="8">
    <source>
        <dbReference type="EMBL" id="KAK3172449.1"/>
    </source>
</evidence>
<gene>
    <name evidence="8" type="ORF">OEA41_005771</name>
</gene>
<feature type="transmembrane region" description="Helical" evidence="6">
    <location>
        <begin position="20"/>
        <end position="40"/>
    </location>
</feature>
<evidence type="ECO:0000256" key="2">
    <source>
        <dbReference type="ARBA" id="ARBA00022692"/>
    </source>
</evidence>
<dbReference type="PANTHER" id="PTHR33048">
    <property type="entry name" value="PTH11-LIKE INTEGRAL MEMBRANE PROTEIN (AFU_ORTHOLOGUE AFUA_5G11245)"/>
    <property type="match status" value="1"/>
</dbReference>
<dbReference type="EMBL" id="JASNWA010000007">
    <property type="protein sequence ID" value="KAK3172449.1"/>
    <property type="molecule type" value="Genomic_DNA"/>
</dbReference>
<dbReference type="AlphaFoldDB" id="A0AAE0DJX1"/>
<evidence type="ECO:0000256" key="4">
    <source>
        <dbReference type="ARBA" id="ARBA00023136"/>
    </source>
</evidence>
<dbReference type="Pfam" id="PF20684">
    <property type="entry name" value="Fung_rhodopsin"/>
    <property type="match status" value="1"/>
</dbReference>
<keyword evidence="4 6" id="KW-0472">Membrane</keyword>
<dbReference type="InterPro" id="IPR049326">
    <property type="entry name" value="Rhodopsin_dom_fungi"/>
</dbReference>
<name>A0AAE0DJX1_9LECA</name>
<dbReference type="GO" id="GO:0016020">
    <property type="term" value="C:membrane"/>
    <property type="evidence" value="ECO:0007669"/>
    <property type="project" value="UniProtKB-SubCell"/>
</dbReference>
<accession>A0AAE0DJX1</accession>
<dbReference type="InterPro" id="IPR052337">
    <property type="entry name" value="SAT4-like"/>
</dbReference>
<protein>
    <recommendedName>
        <fullName evidence="7">Rhodopsin domain-containing protein</fullName>
    </recommendedName>
</protein>
<evidence type="ECO:0000313" key="9">
    <source>
        <dbReference type="Proteomes" id="UP001276659"/>
    </source>
</evidence>
<proteinExistence type="inferred from homology"/>